<proteinExistence type="predicted"/>
<feature type="domain" description="C2H2-type" evidence="3">
    <location>
        <begin position="90"/>
        <end position="117"/>
    </location>
</feature>
<keyword evidence="5" id="KW-1185">Reference proteome</keyword>
<dbReference type="InterPro" id="IPR032566">
    <property type="entry name" value="Znf-C2HE"/>
</dbReference>
<dbReference type="PANTHER" id="PTHR12486:SF4">
    <property type="entry name" value="APRATAXIN"/>
    <property type="match status" value="1"/>
</dbReference>
<dbReference type="PROSITE" id="PS00028">
    <property type="entry name" value="ZINC_FINGER_C2H2_1"/>
    <property type="match status" value="1"/>
</dbReference>
<evidence type="ECO:0000313" key="5">
    <source>
        <dbReference type="Proteomes" id="UP000245119"/>
    </source>
</evidence>
<organism evidence="4 5">
    <name type="scientific">Pomacea canaliculata</name>
    <name type="common">Golden apple snail</name>
    <dbReference type="NCBI Taxonomy" id="400727"/>
    <lineage>
        <taxon>Eukaryota</taxon>
        <taxon>Metazoa</taxon>
        <taxon>Spiralia</taxon>
        <taxon>Lophotrochozoa</taxon>
        <taxon>Mollusca</taxon>
        <taxon>Gastropoda</taxon>
        <taxon>Caenogastropoda</taxon>
        <taxon>Architaenioglossa</taxon>
        <taxon>Ampullarioidea</taxon>
        <taxon>Ampullariidae</taxon>
        <taxon>Pomacea</taxon>
    </lineage>
</organism>
<sequence>MQKKGEEIADKANRELKFRFGYHAIPSMSHLHMHVISQDLDSPCLKTKKHWNSFTTDYFIDSKKIIHQLEKTGKIEVNEQETKEFLKADLRCHVCRKEFTTIPALKSHIVLHNLTKSAG</sequence>
<keyword evidence="1" id="KW-0378">Hydrolase</keyword>
<evidence type="ECO:0000313" key="4">
    <source>
        <dbReference type="EMBL" id="PVD18760.1"/>
    </source>
</evidence>
<dbReference type="Pfam" id="PF16278">
    <property type="entry name" value="zf-C2HE"/>
    <property type="match status" value="1"/>
</dbReference>
<comment type="caution">
    <text evidence="4">The sequence shown here is derived from an EMBL/GenBank/DDBJ whole genome shotgun (WGS) entry which is preliminary data.</text>
</comment>
<keyword evidence="2" id="KW-0479">Metal-binding</keyword>
<dbReference type="OrthoDB" id="3512845at2759"/>
<dbReference type="GO" id="GO:0003725">
    <property type="term" value="F:double-stranded RNA binding"/>
    <property type="evidence" value="ECO:0007669"/>
    <property type="project" value="TreeGrafter"/>
</dbReference>
<accession>A0A2T7NC58</accession>
<dbReference type="AlphaFoldDB" id="A0A2T7NC58"/>
<dbReference type="GO" id="GO:0005634">
    <property type="term" value="C:nucleus"/>
    <property type="evidence" value="ECO:0007669"/>
    <property type="project" value="TreeGrafter"/>
</dbReference>
<dbReference type="STRING" id="400727.A0A2T7NC58"/>
<dbReference type="GO" id="GO:0000012">
    <property type="term" value="P:single strand break repair"/>
    <property type="evidence" value="ECO:0007669"/>
    <property type="project" value="TreeGrafter"/>
</dbReference>
<evidence type="ECO:0000259" key="3">
    <source>
        <dbReference type="PROSITE" id="PS50157"/>
    </source>
</evidence>
<reference evidence="4 5" key="1">
    <citation type="submission" date="2018-04" db="EMBL/GenBank/DDBJ databases">
        <title>The genome of golden apple snail Pomacea canaliculata provides insight into stress tolerance and invasive adaptation.</title>
        <authorList>
            <person name="Liu C."/>
            <person name="Liu B."/>
            <person name="Ren Y."/>
            <person name="Zhang Y."/>
            <person name="Wang H."/>
            <person name="Li S."/>
            <person name="Jiang F."/>
            <person name="Yin L."/>
            <person name="Zhang G."/>
            <person name="Qian W."/>
            <person name="Fan W."/>
        </authorList>
    </citation>
    <scope>NUCLEOTIDE SEQUENCE [LARGE SCALE GENOMIC DNA]</scope>
    <source>
        <strain evidence="4">SZHN2017</strain>
        <tissue evidence="4">Muscle</tissue>
    </source>
</reference>
<dbReference type="PROSITE" id="PS50157">
    <property type="entry name" value="ZINC_FINGER_C2H2_2"/>
    <property type="match status" value="1"/>
</dbReference>
<dbReference type="PANTHER" id="PTHR12486">
    <property type="entry name" value="APRATAXIN-RELATED"/>
    <property type="match status" value="1"/>
</dbReference>
<keyword evidence="2" id="KW-0862">Zinc</keyword>
<dbReference type="GO" id="GO:0030983">
    <property type="term" value="F:mismatched DNA binding"/>
    <property type="evidence" value="ECO:0007669"/>
    <property type="project" value="TreeGrafter"/>
</dbReference>
<dbReference type="InterPro" id="IPR013087">
    <property type="entry name" value="Znf_C2H2_type"/>
</dbReference>
<dbReference type="InterPro" id="IPR036265">
    <property type="entry name" value="HIT-like_sf"/>
</dbReference>
<name>A0A2T7NC58_POMCA</name>
<dbReference type="GO" id="GO:0033699">
    <property type="term" value="F:DNA 5'-adenosine monophosphate hydrolase activity"/>
    <property type="evidence" value="ECO:0007669"/>
    <property type="project" value="TreeGrafter"/>
</dbReference>
<dbReference type="EMBL" id="PZQS01000014">
    <property type="protein sequence ID" value="PVD18760.1"/>
    <property type="molecule type" value="Genomic_DNA"/>
</dbReference>
<dbReference type="SMART" id="SM00355">
    <property type="entry name" value="ZnF_C2H2"/>
    <property type="match status" value="1"/>
</dbReference>
<dbReference type="PROSITE" id="PS00892">
    <property type="entry name" value="HIT_1"/>
    <property type="match status" value="1"/>
</dbReference>
<gene>
    <name evidence="4" type="ORF">C0Q70_21312</name>
</gene>
<dbReference type="GO" id="GO:0008270">
    <property type="term" value="F:zinc ion binding"/>
    <property type="evidence" value="ECO:0007669"/>
    <property type="project" value="UniProtKB-KW"/>
</dbReference>
<dbReference type="SUPFAM" id="SSF54197">
    <property type="entry name" value="HIT-like"/>
    <property type="match status" value="1"/>
</dbReference>
<dbReference type="InterPro" id="IPR019808">
    <property type="entry name" value="Histidine_triad_CS"/>
</dbReference>
<protein>
    <recommendedName>
        <fullName evidence="3">C2H2-type domain-containing protein</fullName>
    </recommendedName>
</protein>
<keyword evidence="2" id="KW-0863">Zinc-finger</keyword>
<dbReference type="Pfam" id="PF11969">
    <property type="entry name" value="DcpS_C"/>
    <property type="match status" value="1"/>
</dbReference>
<dbReference type="Gene3D" id="3.30.428.10">
    <property type="entry name" value="HIT-like"/>
    <property type="match status" value="1"/>
</dbReference>
<dbReference type="GO" id="GO:0003697">
    <property type="term" value="F:single-stranded DNA binding"/>
    <property type="evidence" value="ECO:0007669"/>
    <property type="project" value="TreeGrafter"/>
</dbReference>
<evidence type="ECO:0000256" key="1">
    <source>
        <dbReference type="ARBA" id="ARBA00022801"/>
    </source>
</evidence>
<evidence type="ECO:0000256" key="2">
    <source>
        <dbReference type="PROSITE-ProRule" id="PRU00042"/>
    </source>
</evidence>
<dbReference type="GO" id="GO:1990165">
    <property type="term" value="F:single-strand break-containing DNA binding"/>
    <property type="evidence" value="ECO:0007669"/>
    <property type="project" value="TreeGrafter"/>
</dbReference>
<dbReference type="Proteomes" id="UP000245119">
    <property type="component" value="Linkage Group LG14"/>
</dbReference>